<dbReference type="InterPro" id="IPR043168">
    <property type="entry name" value="DegV_C"/>
</dbReference>
<dbReference type="NCBIfam" id="TIGR00762">
    <property type="entry name" value="DegV"/>
    <property type="match status" value="1"/>
</dbReference>
<dbReference type="Proteomes" id="UP000018895">
    <property type="component" value="Unassembled WGS sequence"/>
</dbReference>
<dbReference type="Gene3D" id="3.40.50.10170">
    <property type="match status" value="1"/>
</dbReference>
<dbReference type="STRING" id="1236971.JCM9152_2049"/>
<keyword evidence="4" id="KW-1185">Reference proteome</keyword>
<dbReference type="Gene3D" id="3.30.1180.10">
    <property type="match status" value="1"/>
</dbReference>
<evidence type="ECO:0000313" key="3">
    <source>
        <dbReference type="EMBL" id="GAE30635.1"/>
    </source>
</evidence>
<dbReference type="OrthoDB" id="5429275at2"/>
<sequence>MTIKIVTDSTCDLTTEVIQTYDITVVPLSITFQSETFLDGVDLTKQEFLNKLKSSEELPKTSQPSMGSFSEVYERLLTDPSTTHVVSIHITEGMSGTYQSARAAAQEFNGKVTVVNSSFISQALGFQVMEAAEKARQGFSVKDIVTHLNMIREQTSLYMMVDTLDYLVKGGRIGRGRALIGSLLKIKPIASLDDGVYTPVAKVRTEQKILAFFKKKFEQETAGKKVKRIGISQVDAEKLAIKVRDMIRLLTDAPVSIAETSPIISTHTGPGALAFMYYYE</sequence>
<dbReference type="Pfam" id="PF02645">
    <property type="entry name" value="DegV"/>
    <property type="match status" value="1"/>
</dbReference>
<dbReference type="PROSITE" id="PS51482">
    <property type="entry name" value="DEGV"/>
    <property type="match status" value="1"/>
</dbReference>
<dbReference type="RefSeq" id="WP_035343454.1">
    <property type="nucleotide sequence ID" value="NZ_BAUU01000012.1"/>
</dbReference>
<evidence type="ECO:0000313" key="4">
    <source>
        <dbReference type="Proteomes" id="UP000018895"/>
    </source>
</evidence>
<dbReference type="InterPro" id="IPR003797">
    <property type="entry name" value="DegV"/>
</dbReference>
<protein>
    <recommendedName>
        <fullName evidence="5">DegV family protein</fullName>
    </recommendedName>
</protein>
<dbReference type="InterPro" id="IPR050270">
    <property type="entry name" value="DegV_domain_contain"/>
</dbReference>
<reference evidence="3" key="1">
    <citation type="journal article" date="2014" name="Genome Announc.">
        <title>Draft Genome Sequences of Three Alkaliphilic Bacillus Strains, Bacillus wakoensis JCM 9140T, Bacillus akibai JCM 9157T, and Bacillus hemicellulosilyticus JCM 9152T.</title>
        <authorList>
            <person name="Yuki M."/>
            <person name="Oshima K."/>
            <person name="Suda W."/>
            <person name="Oshida Y."/>
            <person name="Kitamura K."/>
            <person name="Iida T."/>
            <person name="Hattori M."/>
            <person name="Ohkuma M."/>
        </authorList>
    </citation>
    <scope>NUCLEOTIDE SEQUENCE [LARGE SCALE GENOMIC DNA]</scope>
    <source>
        <strain evidence="3">JCM 9152</strain>
    </source>
</reference>
<dbReference type="PANTHER" id="PTHR33434:SF8">
    <property type="entry name" value="DEGV DOMAIN-CONTAINING PROTEIN SPR1019"/>
    <property type="match status" value="1"/>
</dbReference>
<comment type="caution">
    <text evidence="3">The sequence shown here is derived from an EMBL/GenBank/DDBJ whole genome shotgun (WGS) entry which is preliminary data.</text>
</comment>
<dbReference type="GO" id="GO:0008289">
    <property type="term" value="F:lipid binding"/>
    <property type="evidence" value="ECO:0007669"/>
    <property type="project" value="UniProtKB-KW"/>
</dbReference>
<evidence type="ECO:0000256" key="1">
    <source>
        <dbReference type="ARBA" id="ARBA00003238"/>
    </source>
</evidence>
<name>W4QEV7_9BACI</name>
<comment type="function">
    <text evidence="1">May bind long-chain fatty acids, such as palmitate, and may play a role in lipid transport or fatty acid metabolism.</text>
</comment>
<gene>
    <name evidence="3" type="ORF">JCM9152_2049</name>
</gene>
<evidence type="ECO:0000256" key="2">
    <source>
        <dbReference type="ARBA" id="ARBA00023121"/>
    </source>
</evidence>
<dbReference type="PANTHER" id="PTHR33434">
    <property type="entry name" value="DEGV DOMAIN-CONTAINING PROTEIN DR_1986-RELATED"/>
    <property type="match status" value="1"/>
</dbReference>
<keyword evidence="2" id="KW-0446">Lipid-binding</keyword>
<organism evidence="3 4">
    <name type="scientific">Halalkalibacter hemicellulosilyticusJCM 9152</name>
    <dbReference type="NCBI Taxonomy" id="1236971"/>
    <lineage>
        <taxon>Bacteria</taxon>
        <taxon>Bacillati</taxon>
        <taxon>Bacillota</taxon>
        <taxon>Bacilli</taxon>
        <taxon>Bacillales</taxon>
        <taxon>Bacillaceae</taxon>
        <taxon>Halalkalibacter</taxon>
    </lineage>
</organism>
<evidence type="ECO:0008006" key="5">
    <source>
        <dbReference type="Google" id="ProtNLM"/>
    </source>
</evidence>
<dbReference type="EMBL" id="BAUU01000012">
    <property type="protein sequence ID" value="GAE30635.1"/>
    <property type="molecule type" value="Genomic_DNA"/>
</dbReference>
<dbReference type="SUPFAM" id="SSF82549">
    <property type="entry name" value="DAK1/DegV-like"/>
    <property type="match status" value="1"/>
</dbReference>
<proteinExistence type="predicted"/>
<dbReference type="AlphaFoldDB" id="W4QEV7"/>
<accession>W4QEV7</accession>